<feature type="transmembrane region" description="Helical" evidence="1">
    <location>
        <begin position="6"/>
        <end position="28"/>
    </location>
</feature>
<evidence type="ECO:0000256" key="1">
    <source>
        <dbReference type="SAM" id="Phobius"/>
    </source>
</evidence>
<feature type="transmembrane region" description="Helical" evidence="1">
    <location>
        <begin position="78"/>
        <end position="106"/>
    </location>
</feature>
<evidence type="ECO:0000313" key="3">
    <source>
        <dbReference type="Proteomes" id="UP000216133"/>
    </source>
</evidence>
<name>A0A268S135_SHOCL</name>
<evidence type="ECO:0008006" key="4">
    <source>
        <dbReference type="Google" id="ProtNLM"/>
    </source>
</evidence>
<organism evidence="2 3">
    <name type="scientific">Shouchella clausii</name>
    <name type="common">Alkalihalobacillus clausii</name>
    <dbReference type="NCBI Taxonomy" id="79880"/>
    <lineage>
        <taxon>Bacteria</taxon>
        <taxon>Bacillati</taxon>
        <taxon>Bacillota</taxon>
        <taxon>Bacilli</taxon>
        <taxon>Bacillales</taxon>
        <taxon>Bacillaceae</taxon>
        <taxon>Shouchella</taxon>
    </lineage>
</organism>
<feature type="transmembrane region" description="Helical" evidence="1">
    <location>
        <begin position="35"/>
        <end position="58"/>
    </location>
</feature>
<dbReference type="RefSeq" id="WP_095237765.1">
    <property type="nucleotide sequence ID" value="NZ_CP155469.1"/>
</dbReference>
<protein>
    <recommendedName>
        <fullName evidence="4">Tripartite tricarboxylate transporter TctB family protein</fullName>
    </recommendedName>
</protein>
<comment type="caution">
    <text evidence="2">The sequence shown here is derived from an EMBL/GenBank/DDBJ whole genome shotgun (WGS) entry which is preliminary data.</text>
</comment>
<gene>
    <name evidence="2" type="ORF">CHH61_09515</name>
</gene>
<evidence type="ECO:0000313" key="2">
    <source>
        <dbReference type="EMBL" id="PAF26258.1"/>
    </source>
</evidence>
<keyword evidence="1" id="KW-1133">Transmembrane helix</keyword>
<keyword evidence="1" id="KW-0812">Transmembrane</keyword>
<accession>A0A268S135</accession>
<keyword evidence="1" id="KW-0472">Membrane</keyword>
<sequence>MTKDLLNIGFTSFLMLVFGFAVFGALQFSRLAQFFPLYVSVAGTVCTAIYLVVLIIRYRKENAPSSRVAVSIVRPLRYIAWLLGYIAFIYLVGMLIATSLFLVAFLMVESKMPFIKTALSVAIVLIGISAASSLLGVYWPTNLLGL</sequence>
<proteinExistence type="predicted"/>
<dbReference type="Proteomes" id="UP000216133">
    <property type="component" value="Unassembled WGS sequence"/>
</dbReference>
<dbReference type="AlphaFoldDB" id="A0A268S135"/>
<dbReference type="EMBL" id="NPBS01000040">
    <property type="protein sequence ID" value="PAF26258.1"/>
    <property type="molecule type" value="Genomic_DNA"/>
</dbReference>
<reference evidence="2 3" key="1">
    <citation type="submission" date="2017-07" db="EMBL/GenBank/DDBJ databases">
        <title>Isolation and whole genome analysis of endospore-forming bacteria from heroin.</title>
        <authorList>
            <person name="Kalinowski J."/>
            <person name="Ahrens B."/>
            <person name="Al-Dilaimi A."/>
            <person name="Winkler A."/>
            <person name="Wibberg D."/>
            <person name="Schleenbecker U."/>
            <person name="Ruckert C."/>
            <person name="Wolfel R."/>
            <person name="Grass G."/>
        </authorList>
    </citation>
    <scope>NUCLEOTIDE SEQUENCE [LARGE SCALE GENOMIC DNA]</scope>
    <source>
        <strain evidence="2 3">7523-2</strain>
    </source>
</reference>
<feature type="transmembrane region" description="Helical" evidence="1">
    <location>
        <begin position="118"/>
        <end position="139"/>
    </location>
</feature>